<protein>
    <submittedName>
        <fullName evidence="1">Uncharacterized protein</fullName>
    </submittedName>
</protein>
<gene>
    <name evidence="1" type="ORF">DY240_15650</name>
</gene>
<keyword evidence="2" id="KW-1185">Reference proteome</keyword>
<name>A0A418KPW9_9ACTN</name>
<proteinExistence type="predicted"/>
<accession>A0A418KPW9</accession>
<comment type="caution">
    <text evidence="1">The sequence shown here is derived from an EMBL/GenBank/DDBJ whole genome shotgun (WGS) entry which is preliminary data.</text>
</comment>
<evidence type="ECO:0000313" key="1">
    <source>
        <dbReference type="EMBL" id="RIQ21255.1"/>
    </source>
</evidence>
<dbReference type="Proteomes" id="UP000284057">
    <property type="component" value="Unassembled WGS sequence"/>
</dbReference>
<sequence length="180" mass="19940">MIGGTVLELLHPTPLGEFSITMRGEDAFGSTMFVDDPAATVDVHSVHVDVDLDAGRFDLVGPDYLQTTKGVPIFSERFVAAMPESFTRDVVTVPAVLHLRAATRHFLAGRIERDLELIDPEASSFSDIRGIRILSRPAFKPVGTSFLLARDRLFRTYMDASVELISQVDANQLNLEYVPY</sequence>
<evidence type="ECO:0000313" key="2">
    <source>
        <dbReference type="Proteomes" id="UP000284057"/>
    </source>
</evidence>
<organism evidence="1 2">
    <name type="scientific">Jiangella rhizosphaerae</name>
    <dbReference type="NCBI Taxonomy" id="2293569"/>
    <lineage>
        <taxon>Bacteria</taxon>
        <taxon>Bacillati</taxon>
        <taxon>Actinomycetota</taxon>
        <taxon>Actinomycetes</taxon>
        <taxon>Jiangellales</taxon>
        <taxon>Jiangellaceae</taxon>
        <taxon>Jiangella</taxon>
    </lineage>
</organism>
<dbReference type="AlphaFoldDB" id="A0A418KPW9"/>
<dbReference type="OrthoDB" id="5188941at2"/>
<dbReference type="EMBL" id="QUAL01000152">
    <property type="protein sequence ID" value="RIQ21255.1"/>
    <property type="molecule type" value="Genomic_DNA"/>
</dbReference>
<dbReference type="RefSeq" id="WP_119660781.1">
    <property type="nucleotide sequence ID" value="NZ_QUAL01000152.1"/>
</dbReference>
<reference evidence="1 2" key="1">
    <citation type="submission" date="2018-09" db="EMBL/GenBank/DDBJ databases">
        <title>Isolation, diversity and antifungal activity of actinobacteria from wheat.</title>
        <authorList>
            <person name="Han C."/>
        </authorList>
    </citation>
    <scope>NUCLEOTIDE SEQUENCE [LARGE SCALE GENOMIC DNA]</scope>
    <source>
        <strain evidence="1 2">NEAU-YY265</strain>
    </source>
</reference>